<accession>A0A5C5W927</accession>
<gene>
    <name evidence="1" type="ORF">Pla22_52570</name>
</gene>
<protein>
    <submittedName>
        <fullName evidence="1">Uncharacterized protein</fullName>
    </submittedName>
</protein>
<dbReference type="Proteomes" id="UP000316598">
    <property type="component" value="Unassembled WGS sequence"/>
</dbReference>
<dbReference type="EMBL" id="SJPI01000008">
    <property type="protein sequence ID" value="TWT47114.1"/>
    <property type="molecule type" value="Genomic_DNA"/>
</dbReference>
<evidence type="ECO:0000313" key="2">
    <source>
        <dbReference type="Proteomes" id="UP000316598"/>
    </source>
</evidence>
<keyword evidence="2" id="KW-1185">Reference proteome</keyword>
<reference evidence="1 2" key="1">
    <citation type="submission" date="2019-02" db="EMBL/GenBank/DDBJ databases">
        <title>Deep-cultivation of Planctomycetes and their phenomic and genomic characterization uncovers novel biology.</title>
        <authorList>
            <person name="Wiegand S."/>
            <person name="Jogler M."/>
            <person name="Boedeker C."/>
            <person name="Pinto D."/>
            <person name="Vollmers J."/>
            <person name="Rivas-Marin E."/>
            <person name="Kohn T."/>
            <person name="Peeters S.H."/>
            <person name="Heuer A."/>
            <person name="Rast P."/>
            <person name="Oberbeckmann S."/>
            <person name="Bunk B."/>
            <person name="Jeske O."/>
            <person name="Meyerdierks A."/>
            <person name="Storesund J.E."/>
            <person name="Kallscheuer N."/>
            <person name="Luecker S."/>
            <person name="Lage O.M."/>
            <person name="Pohl T."/>
            <person name="Merkel B.J."/>
            <person name="Hornburger P."/>
            <person name="Mueller R.-W."/>
            <person name="Bruemmer F."/>
            <person name="Labrenz M."/>
            <person name="Spormann A.M."/>
            <person name="Op Den Camp H."/>
            <person name="Overmann J."/>
            <person name="Amann R."/>
            <person name="Jetten M.S.M."/>
            <person name="Mascher T."/>
            <person name="Medema M.H."/>
            <person name="Devos D.P."/>
            <person name="Kaster A.-K."/>
            <person name="Ovreas L."/>
            <person name="Rohde M."/>
            <person name="Galperin M.Y."/>
            <person name="Jogler C."/>
        </authorList>
    </citation>
    <scope>NUCLEOTIDE SEQUENCE [LARGE SCALE GENOMIC DNA]</scope>
    <source>
        <strain evidence="1 2">Pla22</strain>
    </source>
</reference>
<organism evidence="1 2">
    <name type="scientific">Rubripirellula amarantea</name>
    <dbReference type="NCBI Taxonomy" id="2527999"/>
    <lineage>
        <taxon>Bacteria</taxon>
        <taxon>Pseudomonadati</taxon>
        <taxon>Planctomycetota</taxon>
        <taxon>Planctomycetia</taxon>
        <taxon>Pirellulales</taxon>
        <taxon>Pirellulaceae</taxon>
        <taxon>Rubripirellula</taxon>
    </lineage>
</organism>
<name>A0A5C5W927_9BACT</name>
<dbReference type="AlphaFoldDB" id="A0A5C5W927"/>
<evidence type="ECO:0000313" key="1">
    <source>
        <dbReference type="EMBL" id="TWT47114.1"/>
    </source>
</evidence>
<proteinExistence type="predicted"/>
<sequence>MTCTGARLAAFFAMDSQLSVPRDVHRYRSLVLTCEHFASGAGSSVWWLLSPIGPKAVLTQPF</sequence>
<comment type="caution">
    <text evidence="1">The sequence shown here is derived from an EMBL/GenBank/DDBJ whole genome shotgun (WGS) entry which is preliminary data.</text>
</comment>